<dbReference type="Proteomes" id="UP000261660">
    <property type="component" value="Unplaced"/>
</dbReference>
<feature type="compositionally biased region" description="Polar residues" evidence="1">
    <location>
        <begin position="628"/>
        <end position="661"/>
    </location>
</feature>
<feature type="compositionally biased region" description="Low complexity" evidence="1">
    <location>
        <begin position="307"/>
        <end position="322"/>
    </location>
</feature>
<evidence type="ECO:0000256" key="1">
    <source>
        <dbReference type="SAM" id="MobiDB-lite"/>
    </source>
</evidence>
<dbReference type="AlphaFoldDB" id="A0A3Q3EX87"/>
<feature type="chain" id="PRO_5018791269" evidence="2">
    <location>
        <begin position="28"/>
        <end position="685"/>
    </location>
</feature>
<dbReference type="STRING" id="56723.ENSLBEP00000012076"/>
<proteinExistence type="predicted"/>
<name>A0A3Q3EX87_9LABR</name>
<feature type="region of interest" description="Disordered" evidence="1">
    <location>
        <begin position="553"/>
        <end position="685"/>
    </location>
</feature>
<keyword evidence="2" id="KW-0732">Signal</keyword>
<feature type="region of interest" description="Disordered" evidence="1">
    <location>
        <begin position="342"/>
        <end position="365"/>
    </location>
</feature>
<feature type="signal peptide" evidence="2">
    <location>
        <begin position="1"/>
        <end position="27"/>
    </location>
</feature>
<feature type="region of interest" description="Disordered" evidence="1">
    <location>
        <begin position="279"/>
        <end position="330"/>
    </location>
</feature>
<feature type="compositionally biased region" description="Polar residues" evidence="1">
    <location>
        <begin position="590"/>
        <end position="603"/>
    </location>
</feature>
<evidence type="ECO:0000256" key="2">
    <source>
        <dbReference type="SAM" id="SignalP"/>
    </source>
</evidence>
<organism evidence="3 4">
    <name type="scientific">Labrus bergylta</name>
    <name type="common">ballan wrasse</name>
    <dbReference type="NCBI Taxonomy" id="56723"/>
    <lineage>
        <taxon>Eukaryota</taxon>
        <taxon>Metazoa</taxon>
        <taxon>Chordata</taxon>
        <taxon>Craniata</taxon>
        <taxon>Vertebrata</taxon>
        <taxon>Euteleostomi</taxon>
        <taxon>Actinopterygii</taxon>
        <taxon>Neopterygii</taxon>
        <taxon>Teleostei</taxon>
        <taxon>Neoteleostei</taxon>
        <taxon>Acanthomorphata</taxon>
        <taxon>Eupercaria</taxon>
        <taxon>Labriformes</taxon>
        <taxon>Labridae</taxon>
        <taxon>Labrus</taxon>
    </lineage>
</organism>
<evidence type="ECO:0000313" key="3">
    <source>
        <dbReference type="Ensembl" id="ENSLBEP00000012076.1"/>
    </source>
</evidence>
<protein>
    <submittedName>
        <fullName evidence="3">Pollen-specific leucine-rich repeat extensin-like protein 1</fullName>
    </submittedName>
</protein>
<dbReference type="InParanoid" id="A0A3Q3EX87"/>
<evidence type="ECO:0000313" key="4">
    <source>
        <dbReference type="Proteomes" id="UP000261660"/>
    </source>
</evidence>
<feature type="compositionally biased region" description="Polar residues" evidence="1">
    <location>
        <begin position="558"/>
        <end position="567"/>
    </location>
</feature>
<reference evidence="3" key="2">
    <citation type="submission" date="2025-09" db="UniProtKB">
        <authorList>
            <consortium name="Ensembl"/>
        </authorList>
    </citation>
    <scope>IDENTIFICATION</scope>
</reference>
<feature type="region of interest" description="Disordered" evidence="1">
    <location>
        <begin position="400"/>
        <end position="471"/>
    </location>
</feature>
<sequence>MACRGCWGNEILLSLVLFLIVLSFCHGTRLTKRKALDKARGAGVKSAEDSENLLEIGTGYQADMGWGESKQPDGRDHDLSRQRRDYAAVKHLLQMDPKVECTGNSMKLQVQDAASTPGSLLFVDRGSRLSPLPLSHLPASCGYSIRSTPRDLVLVAPYDGCFVALEEDTYVLPLRWGGLPVKMSCPLMKQSSPNPPIVTCHAEGMVVKMDSTTSVADIKVKLTGDWEPLMTASPRCGFSIVAHPEGVVISVHYAPCLKKKDGMYTLELAGDGDAKISCPSMSPAETTKNPVNYPTQQTGAPTPAFEPPQTEAPQTPAETPTAGPKLEAPQGQKYHPFYHYLYPQPEYDNKPATKPQRPPQPQDQVHQIFHTQPESEKTTAPKPSQPEVYQPFNPYYQLMSTVPPKPQKPEVPWDQVHQPFSLNAPPVQPQPEDPQEHVLHPVYYPFDSQPENEPSAPLEPPKPQVSQGQVQQVFPWKPAERPTAAPPQPEDPQSPVYCPKSCPSGLSNCCVQIAFHQHLHHIVPAKETGQVYTGLPFLPSGVYSGFDQGLGFPPLPQMPTTTSTSAPVHSPPIPCKNRKQPPDSNPDAMSGSNPSNPTYQQPSYPYVVPNPMPQWPNEYLQTLPGHYSGSSQPQIQSNQVQHGQPSAEEQNKPLQSNSNSMDSEELRHNQAQHEPYNYLVPHYLQ</sequence>
<feature type="compositionally biased region" description="Polar residues" evidence="1">
    <location>
        <begin position="279"/>
        <end position="300"/>
    </location>
</feature>
<keyword evidence="4" id="KW-1185">Reference proteome</keyword>
<reference evidence="3" key="1">
    <citation type="submission" date="2025-08" db="UniProtKB">
        <authorList>
            <consortium name="Ensembl"/>
        </authorList>
    </citation>
    <scope>IDENTIFICATION</scope>
</reference>
<dbReference type="GeneTree" id="ENSGT00940000173998"/>
<accession>A0A3Q3EX87</accession>
<dbReference type="Ensembl" id="ENSLBET00000012704.1">
    <property type="protein sequence ID" value="ENSLBEP00000012076.1"/>
    <property type="gene ID" value="ENSLBEG00000009307.1"/>
</dbReference>